<sequence length="590" mass="66093">MGYSEVPCKLCGVSFNIGRVRRPDEPYRAGWSPLCGEPAALPEDKNRDRQWENFICKDFVKWQRCKASTGCQDVKRVASVDPIMKNTGENGSDDGDGDDYVYESKEDDEPLEYTSDVTPKEEHSMGDIGSCTNEADDAFTELHGPAGHEDSKSVDDGVSSFTNGIELDSKRSTEDQQRRLIVDPSIKSPPSMARADSASDSNSSGSTDWDECQELEHLAGPGCEHASGYCGFNIRPEEMKGCTTLQCLVRKTPEWTSEPDDQEFEKSGEYYLSGLSGQMPSRDIGGPTMTPPRHGAEELYPDVNELGVPRPFHPTCFEIFTRASRLRTGGIDLAGLMGWGDLESDFHIDCSFPHHEAVKESSEQEWHHRRGDEWLAANPVLVPGLPALLRLAVSGHNSSFDDDAHGRPGSEDPFSKLPREIADEIFKLISPVDVAALRLAGLARFLAIESWYRLLSEEMPWLWEVWDTALPSFWATTTVSALSAEMKKEKAEKQRVATRKIIHRELPEIAESWDTENANGVDKLYAACGNEGLEETMVLPKDGTNWCRVYYVVKVNWKALKGLQNRERIWRDVEEIFRRIDGYRGEGRIA</sequence>
<evidence type="ECO:0008006" key="4">
    <source>
        <dbReference type="Google" id="ProtNLM"/>
    </source>
</evidence>
<dbReference type="Proteomes" id="UP000664534">
    <property type="component" value="Unassembled WGS sequence"/>
</dbReference>
<gene>
    <name evidence="2" type="ORF">IMSHALPRED_009146</name>
</gene>
<feature type="compositionally biased region" description="Acidic residues" evidence="1">
    <location>
        <begin position="91"/>
        <end position="111"/>
    </location>
</feature>
<reference evidence="2" key="1">
    <citation type="submission" date="2021-03" db="EMBL/GenBank/DDBJ databases">
        <authorList>
            <person name="Tagirdzhanova G."/>
        </authorList>
    </citation>
    <scope>NUCLEOTIDE SEQUENCE</scope>
</reference>
<feature type="region of interest" description="Disordered" evidence="1">
    <location>
        <begin position="83"/>
        <end position="210"/>
    </location>
</feature>
<accession>A0A8H3IBR1</accession>
<name>A0A8H3IBR1_9LECA</name>
<evidence type="ECO:0000313" key="2">
    <source>
        <dbReference type="EMBL" id="CAF9910295.1"/>
    </source>
</evidence>
<dbReference type="EMBL" id="CAJPDT010000007">
    <property type="protein sequence ID" value="CAF9910295.1"/>
    <property type="molecule type" value="Genomic_DNA"/>
</dbReference>
<dbReference type="OrthoDB" id="40579at2759"/>
<protein>
    <recommendedName>
        <fullName evidence="4">F-box domain-containing protein</fullName>
    </recommendedName>
</protein>
<feature type="compositionally biased region" description="Basic and acidic residues" evidence="1">
    <location>
        <begin position="146"/>
        <end position="155"/>
    </location>
</feature>
<feature type="compositionally biased region" description="Basic and acidic residues" evidence="1">
    <location>
        <begin position="167"/>
        <end position="181"/>
    </location>
</feature>
<organism evidence="2 3">
    <name type="scientific">Imshaugia aleurites</name>
    <dbReference type="NCBI Taxonomy" id="172621"/>
    <lineage>
        <taxon>Eukaryota</taxon>
        <taxon>Fungi</taxon>
        <taxon>Dikarya</taxon>
        <taxon>Ascomycota</taxon>
        <taxon>Pezizomycotina</taxon>
        <taxon>Lecanoromycetes</taxon>
        <taxon>OSLEUM clade</taxon>
        <taxon>Lecanoromycetidae</taxon>
        <taxon>Lecanorales</taxon>
        <taxon>Lecanorineae</taxon>
        <taxon>Parmeliaceae</taxon>
        <taxon>Imshaugia</taxon>
    </lineage>
</organism>
<proteinExistence type="predicted"/>
<evidence type="ECO:0000256" key="1">
    <source>
        <dbReference type="SAM" id="MobiDB-lite"/>
    </source>
</evidence>
<feature type="compositionally biased region" description="Low complexity" evidence="1">
    <location>
        <begin position="188"/>
        <end position="207"/>
    </location>
</feature>
<dbReference type="AlphaFoldDB" id="A0A8H3IBR1"/>
<evidence type="ECO:0000313" key="3">
    <source>
        <dbReference type="Proteomes" id="UP000664534"/>
    </source>
</evidence>
<comment type="caution">
    <text evidence="2">The sequence shown here is derived from an EMBL/GenBank/DDBJ whole genome shotgun (WGS) entry which is preliminary data.</text>
</comment>
<keyword evidence="3" id="KW-1185">Reference proteome</keyword>